<evidence type="ECO:0000313" key="3">
    <source>
        <dbReference type="Proteomes" id="UP001519064"/>
    </source>
</evidence>
<dbReference type="Pfam" id="PF02441">
    <property type="entry name" value="Flavoprotein"/>
    <property type="match status" value="1"/>
</dbReference>
<reference evidence="2 3" key="1">
    <citation type="submission" date="2020-11" db="EMBL/GenBank/DDBJ databases">
        <title>Streptomyces spirodelae sp. nov., isolated from duckweed.</title>
        <authorList>
            <person name="Saimee Y."/>
            <person name="Duangmal K."/>
        </authorList>
    </citation>
    <scope>NUCLEOTIDE SEQUENCE [LARGE SCALE GENOMIC DNA]</scope>
    <source>
        <strain evidence="2 3">S16-07</strain>
    </source>
</reference>
<organism evidence="2 3">
    <name type="scientific">Streptomyces oryzae</name>
    <dbReference type="NCBI Taxonomy" id="1434886"/>
    <lineage>
        <taxon>Bacteria</taxon>
        <taxon>Bacillati</taxon>
        <taxon>Actinomycetota</taxon>
        <taxon>Actinomycetes</taxon>
        <taxon>Kitasatosporales</taxon>
        <taxon>Streptomycetaceae</taxon>
        <taxon>Streptomyces</taxon>
    </lineage>
</organism>
<proteinExistence type="predicted"/>
<dbReference type="InterPro" id="IPR003382">
    <property type="entry name" value="Flavoprotein"/>
</dbReference>
<feature type="domain" description="Flavoprotein" evidence="1">
    <location>
        <begin position="13"/>
        <end position="138"/>
    </location>
</feature>
<comment type="caution">
    <text evidence="2">The sequence shown here is derived from an EMBL/GenBank/DDBJ whole genome shotgun (WGS) entry which is preliminary data.</text>
</comment>
<dbReference type="Proteomes" id="UP001519064">
    <property type="component" value="Unassembled WGS sequence"/>
</dbReference>
<keyword evidence="3" id="KW-1185">Reference proteome</keyword>
<protein>
    <submittedName>
        <fullName evidence="2">Flavoprotein</fullName>
    </submittedName>
</protein>
<accession>A0ABS3XHD4</accession>
<dbReference type="EMBL" id="JADKMA010000149">
    <property type="protein sequence ID" value="MBO8194820.1"/>
    <property type="molecule type" value="Genomic_DNA"/>
</dbReference>
<dbReference type="InterPro" id="IPR036551">
    <property type="entry name" value="Flavin_trans-like"/>
</dbReference>
<evidence type="ECO:0000259" key="1">
    <source>
        <dbReference type="Pfam" id="PF02441"/>
    </source>
</evidence>
<dbReference type="SUPFAM" id="SSF52507">
    <property type="entry name" value="Homo-oligomeric flavin-containing Cys decarboxylases, HFCD"/>
    <property type="match status" value="1"/>
</dbReference>
<name>A0ABS3XHD4_9ACTN</name>
<sequence>MASRVLYLLGCAAPPVLRIADVVADAQRAGWDVCLGLTPTAAHWLTDQLPALEQQSGHPVRSRYKLPGQPDAWPPATAALVAPATFNTVNQWALGVTEKFVVGFAAEAIGKGIPLVTMPCVNAAFARHPQFPHSLETLRRAGVRVLYGPGGFVPNAPGEGRPDTFPWARALTAAAEAVDDAAEGAQRDG</sequence>
<evidence type="ECO:0000313" key="2">
    <source>
        <dbReference type="EMBL" id="MBO8194820.1"/>
    </source>
</evidence>
<gene>
    <name evidence="2" type="ORF">ITI46_24645</name>
</gene>
<dbReference type="Gene3D" id="3.40.50.1950">
    <property type="entry name" value="Flavin prenyltransferase-like"/>
    <property type="match status" value="1"/>
</dbReference>
<dbReference type="RefSeq" id="WP_209241918.1">
    <property type="nucleotide sequence ID" value="NZ_JADKMA010000149.1"/>
</dbReference>